<evidence type="ECO:0000313" key="2">
    <source>
        <dbReference type="EMBL" id="SFV38431.1"/>
    </source>
</evidence>
<keyword evidence="1" id="KW-0472">Membrane</keyword>
<proteinExistence type="predicted"/>
<gene>
    <name evidence="2" type="ORF">SAMN04488557_3663</name>
</gene>
<sequence length="39" mass="4626">MATHQNFRSYPERERKNFGLTLAIICLMTLAWVVFALFH</sequence>
<keyword evidence="3" id="KW-1185">Reference proteome</keyword>
<dbReference type="Proteomes" id="UP000199423">
    <property type="component" value="Unassembled WGS sequence"/>
</dbReference>
<keyword evidence="1" id="KW-0812">Transmembrane</keyword>
<keyword evidence="1" id="KW-1133">Transmembrane helix</keyword>
<accession>A0A1I7NUU4</accession>
<protein>
    <submittedName>
        <fullName evidence="2">Uncharacterized protein</fullName>
    </submittedName>
</protein>
<feature type="transmembrane region" description="Helical" evidence="1">
    <location>
        <begin position="20"/>
        <end position="38"/>
    </location>
</feature>
<evidence type="ECO:0000313" key="3">
    <source>
        <dbReference type="Proteomes" id="UP000199423"/>
    </source>
</evidence>
<organism evidence="2 3">
    <name type="scientific">Hyphomicrobium facile</name>
    <dbReference type="NCBI Taxonomy" id="51670"/>
    <lineage>
        <taxon>Bacteria</taxon>
        <taxon>Pseudomonadati</taxon>
        <taxon>Pseudomonadota</taxon>
        <taxon>Alphaproteobacteria</taxon>
        <taxon>Hyphomicrobiales</taxon>
        <taxon>Hyphomicrobiaceae</taxon>
        <taxon>Hyphomicrobium</taxon>
    </lineage>
</organism>
<dbReference type="STRING" id="51670.SAMN04488557_3663"/>
<name>A0A1I7NUU4_9HYPH</name>
<reference evidence="3" key="1">
    <citation type="submission" date="2016-10" db="EMBL/GenBank/DDBJ databases">
        <authorList>
            <person name="Varghese N."/>
            <person name="Submissions S."/>
        </authorList>
    </citation>
    <scope>NUCLEOTIDE SEQUENCE [LARGE SCALE GENOMIC DNA]</scope>
    <source>
        <strain evidence="3">DSM 1565</strain>
    </source>
</reference>
<dbReference type="EMBL" id="FPCH01000004">
    <property type="protein sequence ID" value="SFV38431.1"/>
    <property type="molecule type" value="Genomic_DNA"/>
</dbReference>
<evidence type="ECO:0000256" key="1">
    <source>
        <dbReference type="SAM" id="Phobius"/>
    </source>
</evidence>
<dbReference type="AlphaFoldDB" id="A0A1I7NUU4"/>